<sequence>MGGGEQAADALRKRWRRFRERGEIPQTVGYGLPTALILLALLWPFLYGVVPSRDNCGMVRGYERYYQKASRSTRDPRLDGAWSPSLDMDALGLRAKWWRGPYEGPDGNNPSAPFRGADAPFQPPQEAIKLGNTTYADRVAAWAYSYDCALFEQAFSVIFRNDTGIDFPGVGRTCNHRHLLAHMAKECKAGRCPKMRVAGAPVDSMLVALGIPCAPEWGANEDDDNFEALYAMHFLTAVVSGIGCLLFFRLYSDAIKQPEFFAGGPYRWYVAAVGAYFYCQLAVNFVVFATFVDVRCKHHNILVVNRVDYTGLDFCALAGVEADASCGYGTATSPACDAGAQSLRPLRWARKGAAFQGPTAWLGDSGWRQVFPWWLSVFFLKERSAIMREKPGDDCVWYDDVAEEEQNCDAWWTPGYPDATYAACAVVNGVDRKQLFIDDGTARWAVVHRWGALYGGGMFTNVLLQAILYLRAAMLRGLAGRTDTRLMAAIRVFIALECVGLIVLFYFMYDLAVMNYVEYDVDDPNFRIPDPPPHPWGSIIIYGTMIFFGGGHMFVTLALVYVFVAAMRRASASLRGEGGADADDETRDILRQQKRTVARVVVASVVAIMSTFFTLPFPMIYGYVRPNFWRKRSMVFLVTFIVDSVVNDLCLMAVAFVDVKEDEKTSAAAVPVHPAPDFAGLT</sequence>
<reference evidence="2" key="1">
    <citation type="submission" date="2021-01" db="EMBL/GenBank/DDBJ databases">
        <authorList>
            <person name="Corre E."/>
            <person name="Pelletier E."/>
            <person name="Niang G."/>
            <person name="Scheremetjew M."/>
            <person name="Finn R."/>
            <person name="Kale V."/>
            <person name="Holt S."/>
            <person name="Cochrane G."/>
            <person name="Meng A."/>
            <person name="Brown T."/>
            <person name="Cohen L."/>
        </authorList>
    </citation>
    <scope>NUCLEOTIDE SEQUENCE</scope>
    <source>
        <strain evidence="2">CCMP1756</strain>
    </source>
</reference>
<feature type="transmembrane region" description="Helical" evidence="1">
    <location>
        <begin position="228"/>
        <end position="248"/>
    </location>
</feature>
<keyword evidence="4" id="KW-1185">Reference proteome</keyword>
<feature type="transmembrane region" description="Helical" evidence="1">
    <location>
        <begin position="597"/>
        <end position="621"/>
    </location>
</feature>
<dbReference type="EMBL" id="HBIW01011714">
    <property type="protein sequence ID" value="CAE0694609.1"/>
    <property type="molecule type" value="Transcribed_RNA"/>
</dbReference>
<name>A0A7S4E788_9STRA</name>
<dbReference type="Proteomes" id="UP000789595">
    <property type="component" value="Unassembled WGS sequence"/>
</dbReference>
<feature type="transmembrane region" description="Helical" evidence="1">
    <location>
        <begin position="633"/>
        <end position="657"/>
    </location>
</feature>
<feature type="transmembrane region" description="Helical" evidence="1">
    <location>
        <begin position="539"/>
        <end position="564"/>
    </location>
</feature>
<dbReference type="EMBL" id="CAKKNE010000006">
    <property type="protein sequence ID" value="CAH0378587.1"/>
    <property type="molecule type" value="Genomic_DNA"/>
</dbReference>
<accession>A0A7S4E788</accession>
<reference evidence="3" key="2">
    <citation type="submission" date="2021-11" db="EMBL/GenBank/DDBJ databases">
        <authorList>
            <consortium name="Genoscope - CEA"/>
            <person name="William W."/>
        </authorList>
    </citation>
    <scope>NUCLEOTIDE SEQUENCE</scope>
</reference>
<evidence type="ECO:0000313" key="4">
    <source>
        <dbReference type="Proteomes" id="UP000789595"/>
    </source>
</evidence>
<organism evidence="2">
    <name type="scientific">Pelagomonas calceolata</name>
    <dbReference type="NCBI Taxonomy" id="35677"/>
    <lineage>
        <taxon>Eukaryota</taxon>
        <taxon>Sar</taxon>
        <taxon>Stramenopiles</taxon>
        <taxon>Ochrophyta</taxon>
        <taxon>Pelagophyceae</taxon>
        <taxon>Pelagomonadales</taxon>
        <taxon>Pelagomonadaceae</taxon>
        <taxon>Pelagomonas</taxon>
    </lineage>
</organism>
<keyword evidence="1" id="KW-1133">Transmembrane helix</keyword>
<proteinExistence type="predicted"/>
<dbReference type="AlphaFoldDB" id="A0A7S4E788"/>
<keyword evidence="1" id="KW-0472">Membrane</keyword>
<protein>
    <submittedName>
        <fullName evidence="2">Uncharacterized protein</fullName>
    </submittedName>
</protein>
<evidence type="ECO:0000313" key="3">
    <source>
        <dbReference type="EMBL" id="CAH0378587.1"/>
    </source>
</evidence>
<evidence type="ECO:0000313" key="2">
    <source>
        <dbReference type="EMBL" id="CAE0694609.1"/>
    </source>
</evidence>
<feature type="transmembrane region" description="Helical" evidence="1">
    <location>
        <begin position="268"/>
        <end position="292"/>
    </location>
</feature>
<feature type="transmembrane region" description="Helical" evidence="1">
    <location>
        <begin position="488"/>
        <end position="509"/>
    </location>
</feature>
<gene>
    <name evidence="2" type="ORF">PCAL00307_LOCUS10045</name>
    <name evidence="3" type="ORF">PECAL_6P01780</name>
</gene>
<evidence type="ECO:0000256" key="1">
    <source>
        <dbReference type="SAM" id="Phobius"/>
    </source>
</evidence>
<feature type="transmembrane region" description="Helical" evidence="1">
    <location>
        <begin position="30"/>
        <end position="50"/>
    </location>
</feature>
<keyword evidence="1" id="KW-0812">Transmembrane</keyword>